<evidence type="ECO:0008006" key="3">
    <source>
        <dbReference type="Google" id="ProtNLM"/>
    </source>
</evidence>
<dbReference type="RefSeq" id="WP_139582735.1">
    <property type="nucleotide sequence ID" value="NZ_VDFY01000083.1"/>
</dbReference>
<proteinExistence type="predicted"/>
<dbReference type="EMBL" id="VDFY01000083">
    <property type="protein sequence ID" value="TNH31185.1"/>
    <property type="molecule type" value="Genomic_DNA"/>
</dbReference>
<dbReference type="OrthoDB" id="7061676at2"/>
<gene>
    <name evidence="1" type="ORF">FHG89_03550</name>
</gene>
<name>A0A5C4QYR3_9ACTN</name>
<sequence>MDFLLLMRGRWRLVLECDGKQHYAEDDGRASPRRYAEMVAADRELHLAGYEVVRFGGAEFQSQEQSLPMLRATSHGCSSHTATCLNPRRDIAGPRPDRTPAARIGPQALNHDLARRCIGANTPGRSAGSFRTETMPAW</sequence>
<keyword evidence="2" id="KW-1185">Reference proteome</keyword>
<dbReference type="AlphaFoldDB" id="A0A5C4QYR3"/>
<evidence type="ECO:0000313" key="2">
    <source>
        <dbReference type="Proteomes" id="UP000306145"/>
    </source>
</evidence>
<evidence type="ECO:0000313" key="1">
    <source>
        <dbReference type="EMBL" id="TNH31185.1"/>
    </source>
</evidence>
<protein>
    <recommendedName>
        <fullName evidence="3">DUF559 domain-containing protein</fullName>
    </recommendedName>
</protein>
<reference evidence="1 2" key="1">
    <citation type="submission" date="2019-06" db="EMBL/GenBank/DDBJ databases">
        <title>Micromonospora ordensis sp. nov., isolated from deep marine sediment.</title>
        <authorList>
            <person name="Veyisoglu A."/>
            <person name="Carro L."/>
            <person name="Klenk H.-P."/>
            <person name="Sahin N."/>
        </authorList>
    </citation>
    <scope>NUCLEOTIDE SEQUENCE [LARGE SCALE GENOMIC DNA]</scope>
    <source>
        <strain evidence="1 2">S2509</strain>
    </source>
</reference>
<organism evidence="1 2">
    <name type="scientific">Micromonospora orduensis</name>
    <dbReference type="NCBI Taxonomy" id="1420891"/>
    <lineage>
        <taxon>Bacteria</taxon>
        <taxon>Bacillati</taxon>
        <taxon>Actinomycetota</taxon>
        <taxon>Actinomycetes</taxon>
        <taxon>Micromonosporales</taxon>
        <taxon>Micromonosporaceae</taxon>
        <taxon>Micromonospora</taxon>
    </lineage>
</organism>
<accession>A0A5C4QYR3</accession>
<comment type="caution">
    <text evidence="1">The sequence shown here is derived from an EMBL/GenBank/DDBJ whole genome shotgun (WGS) entry which is preliminary data.</text>
</comment>
<dbReference type="Proteomes" id="UP000306145">
    <property type="component" value="Unassembled WGS sequence"/>
</dbReference>